<proteinExistence type="predicted"/>
<comment type="caution">
    <text evidence="1">The sequence shown here is derived from an EMBL/GenBank/DDBJ whole genome shotgun (WGS) entry which is preliminary data.</text>
</comment>
<evidence type="ECO:0000313" key="2">
    <source>
        <dbReference type="Proteomes" id="UP000722485"/>
    </source>
</evidence>
<dbReference type="OrthoDB" id="10256524at2759"/>
<dbReference type="AlphaFoldDB" id="A0A9P5HDW0"/>
<protein>
    <submittedName>
        <fullName evidence="1">Uncharacterized protein</fullName>
    </submittedName>
</protein>
<reference evidence="1" key="1">
    <citation type="submission" date="2020-03" db="EMBL/GenBank/DDBJ databases">
        <title>Draft Genome Sequence of Cylindrodendrum hubeiense.</title>
        <authorList>
            <person name="Buettner E."/>
            <person name="Kellner H."/>
        </authorList>
    </citation>
    <scope>NUCLEOTIDE SEQUENCE</scope>
    <source>
        <strain evidence="1">IHI 201604</strain>
    </source>
</reference>
<evidence type="ECO:0000313" key="1">
    <source>
        <dbReference type="EMBL" id="KAF7554793.1"/>
    </source>
</evidence>
<name>A0A9P5HDW0_9HYPO</name>
<dbReference type="Proteomes" id="UP000722485">
    <property type="component" value="Unassembled WGS sequence"/>
</dbReference>
<keyword evidence="2" id="KW-1185">Reference proteome</keyword>
<organism evidence="1 2">
    <name type="scientific">Cylindrodendrum hubeiense</name>
    <dbReference type="NCBI Taxonomy" id="595255"/>
    <lineage>
        <taxon>Eukaryota</taxon>
        <taxon>Fungi</taxon>
        <taxon>Dikarya</taxon>
        <taxon>Ascomycota</taxon>
        <taxon>Pezizomycotina</taxon>
        <taxon>Sordariomycetes</taxon>
        <taxon>Hypocreomycetidae</taxon>
        <taxon>Hypocreales</taxon>
        <taxon>Nectriaceae</taxon>
        <taxon>Cylindrodendrum</taxon>
    </lineage>
</organism>
<sequence>MFEDIAARGALRALRAGLEADLRAGLGGRLGWKSWKIYEAGFKEKDWEYPPVVGRKGYLGAVAPWANSDGRSTYNPNLGTSNETFTMPVFDVTRNALVTGGYTTSYWWFGKLANGSYITPGQYSAVDEPMRKRQATYSILSNLRKVPNPSSIRIVISG</sequence>
<accession>A0A9P5HDW0</accession>
<dbReference type="EMBL" id="JAANBB010000028">
    <property type="protein sequence ID" value="KAF7554793.1"/>
    <property type="molecule type" value="Genomic_DNA"/>
</dbReference>
<gene>
    <name evidence="1" type="ORF">G7Z17_g2676</name>
</gene>